<keyword evidence="1" id="KW-0255">Endonuclease</keyword>
<keyword evidence="1" id="KW-0540">Nuclease</keyword>
<evidence type="ECO:0000313" key="1">
    <source>
        <dbReference type="EMBL" id="QJA51622.1"/>
    </source>
</evidence>
<dbReference type="GO" id="GO:0004519">
    <property type="term" value="F:endonuclease activity"/>
    <property type="evidence" value="ECO:0007669"/>
    <property type="project" value="UniProtKB-KW"/>
</dbReference>
<sequence>MGKRITIEFIREYTKKFGYECLSDEYISQKANNLKFKCNIGHIFYTTWAHFHYDKSRCPRCYGNIKHTIDYIKNKTKELSNSNYLCLSNNYNGRRSKLTFKCNYDHIYEATWSNFFKGKRCPTCYEAFGRGVGNYKGGVTKLNIPLYDTYAYQLSLCEEIQRDPENNDWLQVRCSESNCNKWFNPSRNEVCIRIKSINSIGKDTKFYCSNECRNNCSVYKKQIYPRGFINTDNIRYDQTEWSNMVKERDKYQCIKCKSTDNLVAHHIEGLNENPLESADIDIGITLCKECHKLAHEEIGCRFVDMQKRNICNENIIYKPIL</sequence>
<proteinExistence type="predicted"/>
<dbReference type="EMBL" id="MT144278">
    <property type="protein sequence ID" value="QJA51622.1"/>
    <property type="molecule type" value="Genomic_DNA"/>
</dbReference>
<protein>
    <submittedName>
        <fullName evidence="1">Putative HNH endonuclease</fullName>
    </submittedName>
</protein>
<accession>A0A6H1ZVY1</accession>
<reference evidence="1" key="1">
    <citation type="submission" date="2020-03" db="EMBL/GenBank/DDBJ databases">
        <title>The deep terrestrial virosphere.</title>
        <authorList>
            <person name="Holmfeldt K."/>
            <person name="Nilsson E."/>
            <person name="Simone D."/>
            <person name="Lopez-Fernandez M."/>
            <person name="Wu X."/>
            <person name="de Brujin I."/>
            <person name="Lundin D."/>
            <person name="Andersson A."/>
            <person name="Bertilsson S."/>
            <person name="Dopson M."/>
        </authorList>
    </citation>
    <scope>NUCLEOTIDE SEQUENCE</scope>
    <source>
        <strain evidence="1">TM448A02229</strain>
    </source>
</reference>
<dbReference type="AlphaFoldDB" id="A0A6H1ZVY1"/>
<gene>
    <name evidence="1" type="ORF">TM448A02229_0005</name>
</gene>
<keyword evidence="1" id="KW-0378">Hydrolase</keyword>
<organism evidence="1">
    <name type="scientific">viral metagenome</name>
    <dbReference type="NCBI Taxonomy" id="1070528"/>
    <lineage>
        <taxon>unclassified sequences</taxon>
        <taxon>metagenomes</taxon>
        <taxon>organismal metagenomes</taxon>
    </lineage>
</organism>
<name>A0A6H1ZVY1_9ZZZZ</name>